<dbReference type="AlphaFoldDB" id="A0ABD5Y3C8"/>
<evidence type="ECO:0000256" key="3">
    <source>
        <dbReference type="ARBA" id="ARBA00022630"/>
    </source>
</evidence>
<gene>
    <name evidence="8" type="ORF">ACFQMA_18985</name>
</gene>
<protein>
    <recommendedName>
        <fullName evidence="6">Glycerol-3-phosphate dehydrogenase</fullName>
        <ecNumber evidence="6">1.1.5.3</ecNumber>
    </recommendedName>
</protein>
<evidence type="ECO:0000256" key="1">
    <source>
        <dbReference type="ARBA" id="ARBA00001974"/>
    </source>
</evidence>
<evidence type="ECO:0000313" key="8">
    <source>
        <dbReference type="EMBL" id="MFC7141908.1"/>
    </source>
</evidence>
<proteinExistence type="inferred from homology"/>
<feature type="domain" description="FAD dependent oxidoreductase" evidence="7">
    <location>
        <begin position="6"/>
        <end position="349"/>
    </location>
</feature>
<dbReference type="GO" id="GO:0006072">
    <property type="term" value="P:glycerol-3-phosphate metabolic process"/>
    <property type="evidence" value="ECO:0007669"/>
    <property type="project" value="UniProtKB-UniRule"/>
</dbReference>
<evidence type="ECO:0000256" key="2">
    <source>
        <dbReference type="ARBA" id="ARBA00007330"/>
    </source>
</evidence>
<dbReference type="Proteomes" id="UP001596432">
    <property type="component" value="Unassembled WGS sequence"/>
</dbReference>
<dbReference type="PANTHER" id="PTHR11985">
    <property type="entry name" value="GLYCEROL-3-PHOSPHATE DEHYDROGENASE"/>
    <property type="match status" value="1"/>
</dbReference>
<dbReference type="PRINTS" id="PR01001">
    <property type="entry name" value="FADG3PDH"/>
</dbReference>
<keyword evidence="4" id="KW-0274">FAD</keyword>
<evidence type="ECO:0000256" key="6">
    <source>
        <dbReference type="RuleBase" id="RU361217"/>
    </source>
</evidence>
<dbReference type="RefSeq" id="WP_274322985.1">
    <property type="nucleotide sequence ID" value="NZ_CP118158.1"/>
</dbReference>
<name>A0ABD5Y3C8_9EURY</name>
<dbReference type="InterPro" id="IPR000447">
    <property type="entry name" value="G3P_DH_FAD-dep"/>
</dbReference>
<reference evidence="8 9" key="1">
    <citation type="journal article" date="2019" name="Int. J. Syst. Evol. Microbiol.">
        <title>The Global Catalogue of Microorganisms (GCM) 10K type strain sequencing project: providing services to taxonomists for standard genome sequencing and annotation.</title>
        <authorList>
            <consortium name="The Broad Institute Genomics Platform"/>
            <consortium name="The Broad Institute Genome Sequencing Center for Infectious Disease"/>
            <person name="Wu L."/>
            <person name="Ma J."/>
        </authorList>
    </citation>
    <scope>NUCLEOTIDE SEQUENCE [LARGE SCALE GENOMIC DNA]</scope>
    <source>
        <strain evidence="8 9">XZYJT29</strain>
    </source>
</reference>
<dbReference type="EC" id="1.1.5.3" evidence="6"/>
<evidence type="ECO:0000256" key="4">
    <source>
        <dbReference type="ARBA" id="ARBA00022827"/>
    </source>
</evidence>
<comment type="cofactor">
    <cofactor evidence="1 6">
        <name>FAD</name>
        <dbReference type="ChEBI" id="CHEBI:57692"/>
    </cofactor>
</comment>
<evidence type="ECO:0000256" key="5">
    <source>
        <dbReference type="ARBA" id="ARBA00023002"/>
    </source>
</evidence>
<sequence length="406" mass="42661">MALDTDVLVVGGGATGAGTARDLALRGCDVALVDRDGLAHGTTGRSHGLLHSGARYAEADETGAEECIAENRIVSDIAGACVRETGGLFVQLADDDPAYFDAKRDACEDIGIPVEFVDGDDAREAIPGLSADVERAMRVPDAVVSPSRLVAANVHAAVEQGATVHSNAPVEGVRVENGEIVGVAVGGAVDETVRPEIVVNATGAWAGELAAMAGATVEMRPTRGLMISVDHAGLETVLNRSREPGDGDIIVPHEREAVLGTTSVTVDDPDEFERADWERERVREECAAMYPAVADAARVREWWGVRPLYEPDEAERGGRGISRGFFLLDHAEEGVENFLSVVGGKLTTYRLMAEAAADAVCDRLGIDEPCRTAETELPGADDPARLDEFVADLGGPGPSDSDVVGE</sequence>
<dbReference type="Pfam" id="PF01266">
    <property type="entry name" value="DAO"/>
    <property type="match status" value="1"/>
</dbReference>
<comment type="caution">
    <text evidence="8">The sequence shown here is derived from an EMBL/GenBank/DDBJ whole genome shotgun (WGS) entry which is preliminary data.</text>
</comment>
<keyword evidence="5 6" id="KW-0560">Oxidoreductase</keyword>
<dbReference type="PANTHER" id="PTHR11985:SF15">
    <property type="entry name" value="GLYCEROL-3-PHOSPHATE DEHYDROGENASE, MITOCHONDRIAL"/>
    <property type="match status" value="1"/>
</dbReference>
<keyword evidence="9" id="KW-1185">Reference proteome</keyword>
<dbReference type="EMBL" id="JBHTAS010000001">
    <property type="protein sequence ID" value="MFC7141908.1"/>
    <property type="molecule type" value="Genomic_DNA"/>
</dbReference>
<dbReference type="InterPro" id="IPR006076">
    <property type="entry name" value="FAD-dep_OxRdtase"/>
</dbReference>
<accession>A0ABD5Y3C8</accession>
<comment type="catalytic activity">
    <reaction evidence="6">
        <text>a quinone + sn-glycerol 3-phosphate = dihydroxyacetone phosphate + a quinol</text>
        <dbReference type="Rhea" id="RHEA:18977"/>
        <dbReference type="ChEBI" id="CHEBI:24646"/>
        <dbReference type="ChEBI" id="CHEBI:57597"/>
        <dbReference type="ChEBI" id="CHEBI:57642"/>
        <dbReference type="ChEBI" id="CHEBI:132124"/>
        <dbReference type="EC" id="1.1.5.3"/>
    </reaction>
</comment>
<dbReference type="SUPFAM" id="SSF51905">
    <property type="entry name" value="FAD/NAD(P)-binding domain"/>
    <property type="match status" value="1"/>
</dbReference>
<evidence type="ECO:0000259" key="7">
    <source>
        <dbReference type="Pfam" id="PF01266"/>
    </source>
</evidence>
<dbReference type="PROSITE" id="PS00977">
    <property type="entry name" value="FAD_G3PDH_1"/>
    <property type="match status" value="1"/>
</dbReference>
<dbReference type="SUPFAM" id="SSF54373">
    <property type="entry name" value="FAD-linked reductases, C-terminal domain"/>
    <property type="match status" value="1"/>
</dbReference>
<organism evidence="8 9">
    <name type="scientific">Halosimplex aquaticum</name>
    <dbReference type="NCBI Taxonomy" id="3026162"/>
    <lineage>
        <taxon>Archaea</taxon>
        <taxon>Methanobacteriati</taxon>
        <taxon>Methanobacteriota</taxon>
        <taxon>Stenosarchaea group</taxon>
        <taxon>Halobacteria</taxon>
        <taxon>Halobacteriales</taxon>
        <taxon>Haloarculaceae</taxon>
        <taxon>Halosimplex</taxon>
    </lineage>
</organism>
<evidence type="ECO:0000313" key="9">
    <source>
        <dbReference type="Proteomes" id="UP001596432"/>
    </source>
</evidence>
<dbReference type="GO" id="GO:0009331">
    <property type="term" value="C:glycerol-3-phosphate dehydrogenase (FAD) complex"/>
    <property type="evidence" value="ECO:0007669"/>
    <property type="project" value="UniProtKB-UniRule"/>
</dbReference>
<keyword evidence="3 6" id="KW-0285">Flavoprotein</keyword>
<dbReference type="Gene3D" id="3.50.50.60">
    <property type="entry name" value="FAD/NAD(P)-binding domain"/>
    <property type="match status" value="3"/>
</dbReference>
<dbReference type="GO" id="GO:0004368">
    <property type="term" value="F:glycerol-3-phosphate dehydrogenase (quinone) activity"/>
    <property type="evidence" value="ECO:0007669"/>
    <property type="project" value="UniProtKB-EC"/>
</dbReference>
<dbReference type="InterPro" id="IPR036188">
    <property type="entry name" value="FAD/NAD-bd_sf"/>
</dbReference>
<comment type="similarity">
    <text evidence="2 6">Belongs to the FAD-dependent glycerol-3-phosphate dehydrogenase family.</text>
</comment>
<dbReference type="GeneID" id="78822236"/>
<dbReference type="PROSITE" id="PS00978">
    <property type="entry name" value="FAD_G3PDH_2"/>
    <property type="match status" value="1"/>
</dbReference>